<sequence>MNLFDPLTWAAESARWSLFARTPLDLVAQFFIEPDSAAAGVVPAVRMDASESPSATRSDTHAQWLRGTFTHEDEEHAFRLYVPAAHRVRALPLVVMLHGAQQDADDFASGTGMNIVAEEREYIVLYPEQSEGANPFRCWNWFKPIDWACDSGEPAMLLALTRAIVAKFNADETRVYVAGLSAGGAMAVNLVVRYPDRFAAAAIHSGIAFGVADEPLSALCAMRDGMGRVSLPETVAHGLRTRAVPLIVFHGDADDTVHPRNSEQIVKMGLHLHDCQDPPTQVSTQDNEDAHRHSYTRHVFDNGDDEPVVEQWSVHGLGHAWSGGRPQGSHTDARGPDASAEIIRFFGRFALDTGCERGKCAAPETRDHAEAQPNE</sequence>
<dbReference type="PANTHER" id="PTHR43037">
    <property type="entry name" value="UNNAMED PRODUCT-RELATED"/>
    <property type="match status" value="1"/>
</dbReference>
<dbReference type="InterPro" id="IPR050955">
    <property type="entry name" value="Plant_Biomass_Hydrol_Est"/>
</dbReference>
<reference evidence="4" key="1">
    <citation type="submission" date="2016-01" db="EMBL/GenBank/DDBJ databases">
        <authorList>
            <person name="Peeters Charlotte."/>
        </authorList>
    </citation>
    <scope>NUCLEOTIDE SEQUENCE [LARGE SCALE GENOMIC DNA]</scope>
</reference>
<gene>
    <name evidence="3" type="ORF">AWB76_07608</name>
</gene>
<dbReference type="RefSeq" id="WP_063936446.1">
    <property type="nucleotide sequence ID" value="NZ_FCOI02000059.1"/>
</dbReference>
<dbReference type="InterPro" id="IPR010126">
    <property type="entry name" value="Esterase_phb"/>
</dbReference>
<dbReference type="NCBIfam" id="TIGR01840">
    <property type="entry name" value="esterase_phb"/>
    <property type="match status" value="1"/>
</dbReference>
<evidence type="ECO:0000313" key="4">
    <source>
        <dbReference type="Proteomes" id="UP000054624"/>
    </source>
</evidence>
<evidence type="ECO:0000256" key="2">
    <source>
        <dbReference type="ARBA" id="ARBA00022801"/>
    </source>
</evidence>
<dbReference type="STRING" id="1777137.AWB76_07608"/>
<dbReference type="Gene3D" id="3.40.50.1820">
    <property type="entry name" value="alpha/beta hydrolase"/>
    <property type="match status" value="1"/>
</dbReference>
<keyword evidence="2" id="KW-0378">Hydrolase</keyword>
<keyword evidence="4" id="KW-1185">Reference proteome</keyword>
<evidence type="ECO:0000256" key="1">
    <source>
        <dbReference type="ARBA" id="ARBA00022729"/>
    </source>
</evidence>
<dbReference type="PANTHER" id="PTHR43037:SF1">
    <property type="entry name" value="BLL1128 PROTEIN"/>
    <property type="match status" value="1"/>
</dbReference>
<dbReference type="SUPFAM" id="SSF53474">
    <property type="entry name" value="alpha/beta-Hydrolases"/>
    <property type="match status" value="2"/>
</dbReference>
<dbReference type="Pfam" id="PF10503">
    <property type="entry name" value="Esterase_PHB"/>
    <property type="match status" value="1"/>
</dbReference>
<name>A0A158DXH6_9BURK</name>
<keyword evidence="1" id="KW-0732">Signal</keyword>
<organism evidence="3 4">
    <name type="scientific">Caballeronia temeraria</name>
    <dbReference type="NCBI Taxonomy" id="1777137"/>
    <lineage>
        <taxon>Bacteria</taxon>
        <taxon>Pseudomonadati</taxon>
        <taxon>Pseudomonadota</taxon>
        <taxon>Betaproteobacteria</taxon>
        <taxon>Burkholderiales</taxon>
        <taxon>Burkholderiaceae</taxon>
        <taxon>Caballeronia</taxon>
    </lineage>
</organism>
<proteinExistence type="predicted"/>
<evidence type="ECO:0000313" key="3">
    <source>
        <dbReference type="EMBL" id="SAK98906.1"/>
    </source>
</evidence>
<accession>A0A158DXH6</accession>
<dbReference type="GO" id="GO:0005576">
    <property type="term" value="C:extracellular region"/>
    <property type="evidence" value="ECO:0007669"/>
    <property type="project" value="InterPro"/>
</dbReference>
<dbReference type="Proteomes" id="UP000054624">
    <property type="component" value="Unassembled WGS sequence"/>
</dbReference>
<dbReference type="GO" id="GO:0016787">
    <property type="term" value="F:hydrolase activity"/>
    <property type="evidence" value="ECO:0007669"/>
    <property type="project" value="UniProtKB-KW"/>
</dbReference>
<dbReference type="OrthoDB" id="9767239at2"/>
<dbReference type="InterPro" id="IPR029058">
    <property type="entry name" value="AB_hydrolase_fold"/>
</dbReference>
<dbReference type="AlphaFoldDB" id="A0A158DXH6"/>
<dbReference type="EMBL" id="FCOI02000059">
    <property type="protein sequence ID" value="SAK98906.1"/>
    <property type="molecule type" value="Genomic_DNA"/>
</dbReference>
<protein>
    <submittedName>
        <fullName evidence="3">PHB depolymerase family esterase</fullName>
    </submittedName>
</protein>